<dbReference type="SMART" id="SM01224">
    <property type="entry name" value="G_gamma"/>
    <property type="match status" value="1"/>
</dbReference>
<organism evidence="11 12">
    <name type="scientific">Oncorhynchus kisutch</name>
    <name type="common">Coho salmon</name>
    <name type="synonym">Salmo kisutch</name>
    <dbReference type="NCBI Taxonomy" id="8019"/>
    <lineage>
        <taxon>Eukaryota</taxon>
        <taxon>Metazoa</taxon>
        <taxon>Chordata</taxon>
        <taxon>Craniata</taxon>
        <taxon>Vertebrata</taxon>
        <taxon>Euteleostomi</taxon>
        <taxon>Actinopterygii</taxon>
        <taxon>Neopterygii</taxon>
        <taxon>Teleostei</taxon>
        <taxon>Protacanthopterygii</taxon>
        <taxon>Salmoniformes</taxon>
        <taxon>Salmonidae</taxon>
        <taxon>Salmoninae</taxon>
        <taxon>Oncorhynchus</taxon>
    </lineage>
</organism>
<comment type="subcellular location">
    <subcellularLocation>
        <location evidence="1 9">Cell membrane</location>
        <topology evidence="1 9">Lipid-anchor</topology>
        <orientation evidence="1 9">Cytoplasmic side</orientation>
    </subcellularLocation>
</comment>
<keyword evidence="4" id="KW-0488">Methylation</keyword>
<protein>
    <recommendedName>
        <fullName evidence="9">Guanine nucleotide-binding protein subunit gamma</fullName>
    </recommendedName>
</protein>
<dbReference type="FunFam" id="4.10.260.10:FF:000001">
    <property type="entry name" value="Guanine nucleotide-binding protein subunit gamma"/>
    <property type="match status" value="1"/>
</dbReference>
<keyword evidence="7 9" id="KW-0449">Lipoprotein</keyword>
<keyword evidence="8" id="KW-0636">Prenylation</keyword>
<dbReference type="PRINTS" id="PR00321">
    <property type="entry name" value="GPROTEING"/>
</dbReference>
<reference evidence="11" key="1">
    <citation type="submission" date="2025-08" db="UniProtKB">
        <authorList>
            <consortium name="Ensembl"/>
        </authorList>
    </citation>
    <scope>IDENTIFICATION</scope>
</reference>
<dbReference type="GO" id="GO:0007186">
    <property type="term" value="P:G protein-coupled receptor signaling pathway"/>
    <property type="evidence" value="ECO:0007669"/>
    <property type="project" value="InterPro"/>
</dbReference>
<feature type="domain" description="G protein gamma" evidence="10">
    <location>
        <begin position="7"/>
        <end position="73"/>
    </location>
</feature>
<dbReference type="InterPro" id="IPR036284">
    <property type="entry name" value="GGL_sf"/>
</dbReference>
<comment type="function">
    <text evidence="9">Guanine nucleotide-binding proteins (G proteins) are involved as a modulator or transducer in various transmembrane signaling systems. The beta and gamma chains are required for the GTPase activity, for replacement of GDP by GTP, and for G protein-effector interaction.</text>
</comment>
<dbReference type="GeneTree" id="ENSGT01100000263497"/>
<dbReference type="Gene3D" id="4.10.260.10">
    <property type="entry name" value="Transducin (heterotrimeric G protein), gamma chain"/>
    <property type="match status" value="1"/>
</dbReference>
<dbReference type="Ensembl" id="ENSOKIT00005101653.1">
    <property type="protein sequence ID" value="ENSOKIP00005095031.1"/>
    <property type="gene ID" value="ENSOKIG00005041577.1"/>
</dbReference>
<comment type="similarity">
    <text evidence="2 9">Belongs to the G protein gamma family.</text>
</comment>
<dbReference type="SUPFAM" id="SSF48670">
    <property type="entry name" value="Transducin (heterotrimeric G protein), gamma chain"/>
    <property type="match status" value="1"/>
</dbReference>
<dbReference type="SMART" id="SM00224">
    <property type="entry name" value="GGL"/>
    <property type="match status" value="1"/>
</dbReference>
<keyword evidence="12" id="KW-1185">Reference proteome</keyword>
<name>A0A8C7JZ66_ONCKI</name>
<evidence type="ECO:0000256" key="1">
    <source>
        <dbReference type="ARBA" id="ARBA00004342"/>
    </source>
</evidence>
<accession>A0A8C7JZ66</accession>
<evidence type="ECO:0000313" key="12">
    <source>
        <dbReference type="Proteomes" id="UP000694557"/>
    </source>
</evidence>
<keyword evidence="5 9" id="KW-0472">Membrane</keyword>
<keyword evidence="6 9" id="KW-0807">Transducer</keyword>
<dbReference type="GO" id="GO:0005834">
    <property type="term" value="C:heterotrimeric G-protein complex"/>
    <property type="evidence" value="ECO:0007669"/>
    <property type="project" value="InterPro"/>
</dbReference>
<gene>
    <name evidence="11" type="primary">LOC116357482</name>
</gene>
<dbReference type="GeneID" id="116357482"/>
<dbReference type="PROSITE" id="PS50058">
    <property type="entry name" value="G_PROTEIN_GAMMA"/>
    <property type="match status" value="1"/>
</dbReference>
<dbReference type="GO" id="GO:0031681">
    <property type="term" value="F:G-protein beta-subunit binding"/>
    <property type="evidence" value="ECO:0007669"/>
    <property type="project" value="InterPro"/>
</dbReference>
<dbReference type="InterPro" id="IPR015898">
    <property type="entry name" value="G-protein_gamma-like_dom"/>
</dbReference>
<keyword evidence="3 9" id="KW-1003">Cell membrane</keyword>
<dbReference type="Proteomes" id="UP000694557">
    <property type="component" value="Unassembled WGS sequence"/>
</dbReference>
<evidence type="ECO:0000259" key="10">
    <source>
        <dbReference type="PROSITE" id="PS50058"/>
    </source>
</evidence>
<evidence type="ECO:0000256" key="6">
    <source>
        <dbReference type="ARBA" id="ARBA00023224"/>
    </source>
</evidence>
<comment type="subunit">
    <text evidence="9">G proteins are composed of 3 units; alpha, beta and gamma.</text>
</comment>
<evidence type="ECO:0000256" key="8">
    <source>
        <dbReference type="ARBA" id="ARBA00023289"/>
    </source>
</evidence>
<evidence type="ECO:0000256" key="5">
    <source>
        <dbReference type="ARBA" id="ARBA00023136"/>
    </source>
</evidence>
<evidence type="ECO:0000256" key="7">
    <source>
        <dbReference type="ARBA" id="ARBA00023288"/>
    </source>
</evidence>
<dbReference type="CDD" id="cd00068">
    <property type="entry name" value="GGL"/>
    <property type="match status" value="1"/>
</dbReference>
<evidence type="ECO:0000256" key="2">
    <source>
        <dbReference type="ARBA" id="ARBA00007431"/>
    </source>
</evidence>
<proteinExistence type="inferred from homology"/>
<dbReference type="Pfam" id="PF00631">
    <property type="entry name" value="G-gamma"/>
    <property type="match status" value="1"/>
</dbReference>
<evidence type="ECO:0000256" key="9">
    <source>
        <dbReference type="RuleBase" id="RU004973"/>
    </source>
</evidence>
<sequence>MKDSVVNNNSISHARKAVEQLMMESCMDRIKVSKAAADLMVYCDAHIRDDPLIVPVPASDNPFREKKLFCTIL</sequence>
<dbReference type="PANTHER" id="PTHR13809">
    <property type="entry name" value="GUANINE NUCLEOTIDE-BINDING PROTEIN GAMMA SUBUNIT"/>
    <property type="match status" value="1"/>
</dbReference>
<dbReference type="InterPro" id="IPR001770">
    <property type="entry name" value="G-protein_gamma"/>
</dbReference>
<dbReference type="KEGG" id="oki:116357482"/>
<reference evidence="11" key="2">
    <citation type="submission" date="2025-09" db="UniProtKB">
        <authorList>
            <consortium name="Ensembl"/>
        </authorList>
    </citation>
    <scope>IDENTIFICATION</scope>
</reference>
<evidence type="ECO:0000256" key="3">
    <source>
        <dbReference type="ARBA" id="ARBA00022475"/>
    </source>
</evidence>
<evidence type="ECO:0000313" key="11">
    <source>
        <dbReference type="Ensembl" id="ENSOKIP00005095031.1"/>
    </source>
</evidence>
<dbReference type="AlphaFoldDB" id="A0A8C7JZ66"/>
<dbReference type="RefSeq" id="XP_031660997.1">
    <property type="nucleotide sequence ID" value="XM_031805137.1"/>
</dbReference>
<evidence type="ECO:0000256" key="4">
    <source>
        <dbReference type="ARBA" id="ARBA00022481"/>
    </source>
</evidence>